<evidence type="ECO:0000256" key="4">
    <source>
        <dbReference type="ARBA" id="ARBA00023136"/>
    </source>
</evidence>
<evidence type="ECO:0000256" key="5">
    <source>
        <dbReference type="ARBA" id="ARBA00038359"/>
    </source>
</evidence>
<evidence type="ECO:0000256" key="2">
    <source>
        <dbReference type="ARBA" id="ARBA00022692"/>
    </source>
</evidence>
<keyword evidence="2 7" id="KW-0812">Transmembrane</keyword>
<evidence type="ECO:0000256" key="7">
    <source>
        <dbReference type="SAM" id="Phobius"/>
    </source>
</evidence>
<dbReference type="EMBL" id="KQ964249">
    <property type="protein sequence ID" value="KXJ91806.1"/>
    <property type="molecule type" value="Genomic_DNA"/>
</dbReference>
<feature type="transmembrane region" description="Helical" evidence="7">
    <location>
        <begin position="86"/>
        <end position="109"/>
    </location>
</feature>
<feature type="region of interest" description="Disordered" evidence="6">
    <location>
        <begin position="294"/>
        <end position="436"/>
    </location>
</feature>
<organism evidence="9 10">
    <name type="scientific">Microdochium bolleyi</name>
    <dbReference type="NCBI Taxonomy" id="196109"/>
    <lineage>
        <taxon>Eukaryota</taxon>
        <taxon>Fungi</taxon>
        <taxon>Dikarya</taxon>
        <taxon>Ascomycota</taxon>
        <taxon>Pezizomycotina</taxon>
        <taxon>Sordariomycetes</taxon>
        <taxon>Xylariomycetidae</taxon>
        <taxon>Xylariales</taxon>
        <taxon>Microdochiaceae</taxon>
        <taxon>Microdochium</taxon>
    </lineage>
</organism>
<feature type="compositionally biased region" description="Polar residues" evidence="6">
    <location>
        <begin position="412"/>
        <end position="436"/>
    </location>
</feature>
<evidence type="ECO:0000256" key="1">
    <source>
        <dbReference type="ARBA" id="ARBA00004141"/>
    </source>
</evidence>
<proteinExistence type="inferred from homology"/>
<protein>
    <recommendedName>
        <fullName evidence="8">Rhodopsin domain-containing protein</fullName>
    </recommendedName>
</protein>
<dbReference type="AlphaFoldDB" id="A0A136J4C2"/>
<feature type="domain" description="Rhodopsin" evidence="8">
    <location>
        <begin position="27"/>
        <end position="275"/>
    </location>
</feature>
<dbReference type="OrthoDB" id="3897607at2759"/>
<dbReference type="InParanoid" id="A0A136J4C2"/>
<evidence type="ECO:0000256" key="6">
    <source>
        <dbReference type="SAM" id="MobiDB-lite"/>
    </source>
</evidence>
<reference evidence="10" key="1">
    <citation type="submission" date="2016-02" db="EMBL/GenBank/DDBJ databases">
        <title>Draft genome sequence of Microdochium bolleyi, a fungal endophyte of beachgrass.</title>
        <authorList>
            <consortium name="DOE Joint Genome Institute"/>
            <person name="David A.S."/>
            <person name="May G."/>
            <person name="Haridas S."/>
            <person name="Lim J."/>
            <person name="Wang M."/>
            <person name="Labutti K."/>
            <person name="Lipzen A."/>
            <person name="Barry K."/>
            <person name="Grigoriev I.V."/>
        </authorList>
    </citation>
    <scope>NUCLEOTIDE SEQUENCE [LARGE SCALE GENOMIC DNA]</scope>
    <source>
        <strain evidence="10">J235TASD1</strain>
    </source>
</reference>
<dbReference type="Proteomes" id="UP000070501">
    <property type="component" value="Unassembled WGS sequence"/>
</dbReference>
<keyword evidence="3 7" id="KW-1133">Transmembrane helix</keyword>
<dbReference type="InterPro" id="IPR049326">
    <property type="entry name" value="Rhodopsin_dom_fungi"/>
</dbReference>
<feature type="transmembrane region" description="Helical" evidence="7">
    <location>
        <begin position="12"/>
        <end position="31"/>
    </location>
</feature>
<comment type="similarity">
    <text evidence="5">Belongs to the SAT4 family.</text>
</comment>
<dbReference type="InterPro" id="IPR052337">
    <property type="entry name" value="SAT4-like"/>
</dbReference>
<evidence type="ECO:0000259" key="8">
    <source>
        <dbReference type="Pfam" id="PF20684"/>
    </source>
</evidence>
<feature type="transmembrane region" description="Helical" evidence="7">
    <location>
        <begin position="174"/>
        <end position="200"/>
    </location>
</feature>
<dbReference type="PANTHER" id="PTHR33048:SF96">
    <property type="entry name" value="INTEGRAL MEMBRANE PROTEIN"/>
    <property type="match status" value="1"/>
</dbReference>
<dbReference type="Pfam" id="PF20684">
    <property type="entry name" value="Fung_rhodopsin"/>
    <property type="match status" value="1"/>
</dbReference>
<evidence type="ECO:0000313" key="10">
    <source>
        <dbReference type="Proteomes" id="UP000070501"/>
    </source>
</evidence>
<feature type="transmembrane region" description="Helical" evidence="7">
    <location>
        <begin position="212"/>
        <end position="230"/>
    </location>
</feature>
<feature type="compositionally biased region" description="Low complexity" evidence="6">
    <location>
        <begin position="373"/>
        <end position="410"/>
    </location>
</feature>
<feature type="transmembrane region" description="Helical" evidence="7">
    <location>
        <begin position="43"/>
        <end position="66"/>
    </location>
</feature>
<dbReference type="PANTHER" id="PTHR33048">
    <property type="entry name" value="PTH11-LIKE INTEGRAL MEMBRANE PROTEIN (AFU_ORTHOLOGUE AFUA_5G11245)"/>
    <property type="match status" value="1"/>
</dbReference>
<keyword evidence="4 7" id="KW-0472">Membrane</keyword>
<evidence type="ECO:0000256" key="3">
    <source>
        <dbReference type="ARBA" id="ARBA00022989"/>
    </source>
</evidence>
<evidence type="ECO:0000313" key="9">
    <source>
        <dbReference type="EMBL" id="KXJ91806.1"/>
    </source>
</evidence>
<comment type="subcellular location">
    <subcellularLocation>
        <location evidence="1">Membrane</location>
        <topology evidence="1">Multi-pass membrane protein</topology>
    </subcellularLocation>
</comment>
<dbReference type="GO" id="GO:0016020">
    <property type="term" value="C:membrane"/>
    <property type="evidence" value="ECO:0007669"/>
    <property type="project" value="UniProtKB-SubCell"/>
</dbReference>
<accession>A0A136J4C2</accession>
<keyword evidence="10" id="KW-1185">Reference proteome</keyword>
<name>A0A136J4C2_9PEZI</name>
<gene>
    <name evidence="9" type="ORF">Micbo1qcDRAFT_194837</name>
</gene>
<sequence>MAVENRGPQLIGVNTLFLTLAVIATILRCYVRIRMVKAFGLDDWLMVAAAISFIIYISFSLTGVAYGTGQHHRELSDENIEKAISHWFICQLFYAITMIVSKVSIGFFLARVTVRRMHTWIIWAAVAISIVAGFTFFFVVLFQCNPIPEYWMRYGRGQVGPVSDGSGTCLNVEIIIALAYLYSACSIVADFTLALLPAWIISSLKMDRKSKMLLIPLVGMGTIASAGLVVRSPYLLTFRDPDFLYATVDIAIWSTVEQGLAITAGSLATTRPLLRLWGQKLGLSTSTPNKLAYSDGPYGPNGMHSGNGGLGGTNNKQHGNKSQVEAYGLSSRHTVRKDGNGSWDGLDSDPEDVTMHNNNKNMHRAGAAGGVSRGNNNSSHNGGGFSMSSSPPSAGAKMSGPSSGKKGGPAVTNRTLNDSQEELQSSGTGLSSENVVVTRSFLITDERV</sequence>
<feature type="transmembrane region" description="Helical" evidence="7">
    <location>
        <begin position="121"/>
        <end position="142"/>
    </location>
</feature>